<reference evidence="1 2" key="1">
    <citation type="submission" date="2015-10" db="EMBL/GenBank/DDBJ databases">
        <title>Large-scale maps of variable infection efficiencies in aquatic Bacteriodetes phage-host model systems.</title>
        <authorList>
            <person name="Holmfeldt K."/>
            <person name="Solonenko N."/>
            <person name="Howard-Varona C."/>
            <person name="Moreno M."/>
            <person name="Malmstrom R.R."/>
            <person name="Blow M.J."/>
            <person name="Sullivan M.B."/>
        </authorList>
    </citation>
    <scope>NUCLEOTIDE SEQUENCE [LARGE SCALE GENOMIC DNA]</scope>
</reference>
<protein>
    <submittedName>
        <fullName evidence="1">Uncharacterized protein</fullName>
    </submittedName>
</protein>
<evidence type="ECO:0000313" key="1">
    <source>
        <dbReference type="EMBL" id="ALO80179.1"/>
    </source>
</evidence>
<evidence type="ECO:0000313" key="2">
    <source>
        <dbReference type="Proteomes" id="UP000229115"/>
    </source>
</evidence>
<organism evidence="1 2">
    <name type="scientific">Cellulophaga phage phi4:1_13</name>
    <dbReference type="NCBI Taxonomy" id="1747284"/>
    <lineage>
        <taxon>Viruses</taxon>
        <taxon>Duplodnaviria</taxon>
        <taxon>Heunggongvirae</taxon>
        <taxon>Uroviricota</taxon>
        <taxon>Caudoviricetes</taxon>
        <taxon>Lightbulbvirus</taxon>
        <taxon>Lightbulbvirus Cba41</taxon>
    </lineage>
</organism>
<gene>
    <name evidence="1" type="ORF">Phi4113_170</name>
</gene>
<proteinExistence type="predicted"/>
<accession>A0A0S2MW95</accession>
<name>A0A0S2MW95_9CAUD</name>
<dbReference type="EMBL" id="KT962245">
    <property type="protein sequence ID" value="ALO80179.1"/>
    <property type="molecule type" value="Genomic_RNA"/>
</dbReference>
<sequence>MGTLKEKKLFYRVVNDDSKEGLWYNYSGEFHGNIHDKYSFCLNNELKMPFDENVVGWLSTADTLESLFQWFPKKDIVELQNHGFKLYLFESEEYKMYKNHWIIKQDSAKIIGGIKIYNHD</sequence>
<dbReference type="Proteomes" id="UP000229115">
    <property type="component" value="Segment"/>
</dbReference>